<dbReference type="GO" id="GO:0008757">
    <property type="term" value="F:S-adenosylmethionine-dependent methyltransferase activity"/>
    <property type="evidence" value="ECO:0007669"/>
    <property type="project" value="InterPro"/>
</dbReference>
<sequence>MTRTEDGSAGDADYGAIGTGYADHRRPDPRIAAAVLTALGDARTVLNVGAGAGSYEPADREVVAVEPSRAMRAQRPAHLPAAIDAVAEELPFPDGAFDAAMTTFSVHQWSDPARGLAELRRVSTGPVVVLTCDPALVERYWLADYAPDVLATEARRYPALRSVTDALGGAVAIEYVPVPLDCRDGFNEAYYGRPERLLDPAARRSCSAWSFVAADVAAGYVDALATALADGSWDAAHGHLRTRPSYAGSLALVVSR</sequence>
<dbReference type="RefSeq" id="WP_073391540.1">
    <property type="nucleotide sequence ID" value="NZ_FQVU01000004.1"/>
</dbReference>
<dbReference type="OrthoDB" id="9809391at2"/>
<dbReference type="GO" id="GO:0032259">
    <property type="term" value="P:methylation"/>
    <property type="evidence" value="ECO:0007669"/>
    <property type="project" value="UniProtKB-KW"/>
</dbReference>
<evidence type="ECO:0000313" key="3">
    <source>
        <dbReference type="Proteomes" id="UP000186132"/>
    </source>
</evidence>
<gene>
    <name evidence="2" type="ORF">SAMN05443575_3012</name>
</gene>
<dbReference type="EMBL" id="FQVU01000004">
    <property type="protein sequence ID" value="SHG98273.1"/>
    <property type="molecule type" value="Genomic_DNA"/>
</dbReference>
<keyword evidence="3" id="KW-1185">Reference proteome</keyword>
<protein>
    <submittedName>
        <fullName evidence="2">Methyltransferase domain-containing protein</fullName>
    </submittedName>
</protein>
<dbReference type="SUPFAM" id="SSF53335">
    <property type="entry name" value="S-adenosyl-L-methionine-dependent methyltransferases"/>
    <property type="match status" value="1"/>
</dbReference>
<keyword evidence="2" id="KW-0808">Transferase</keyword>
<organism evidence="2 3">
    <name type="scientific">Jatrophihabitans endophyticus</name>
    <dbReference type="NCBI Taxonomy" id="1206085"/>
    <lineage>
        <taxon>Bacteria</taxon>
        <taxon>Bacillati</taxon>
        <taxon>Actinomycetota</taxon>
        <taxon>Actinomycetes</taxon>
        <taxon>Jatrophihabitantales</taxon>
        <taxon>Jatrophihabitantaceae</taxon>
        <taxon>Jatrophihabitans</taxon>
    </lineage>
</organism>
<dbReference type="AlphaFoldDB" id="A0A1M5PAK7"/>
<accession>A0A1M5PAK7</accession>
<proteinExistence type="predicted"/>
<reference evidence="2 3" key="1">
    <citation type="submission" date="2016-11" db="EMBL/GenBank/DDBJ databases">
        <authorList>
            <person name="Jaros S."/>
            <person name="Januszkiewicz K."/>
            <person name="Wedrychowicz H."/>
        </authorList>
    </citation>
    <scope>NUCLEOTIDE SEQUENCE [LARGE SCALE GENOMIC DNA]</scope>
    <source>
        <strain evidence="2 3">DSM 45627</strain>
    </source>
</reference>
<evidence type="ECO:0000313" key="2">
    <source>
        <dbReference type="EMBL" id="SHG98273.1"/>
    </source>
</evidence>
<dbReference type="InterPro" id="IPR013216">
    <property type="entry name" value="Methyltransf_11"/>
</dbReference>
<dbReference type="Pfam" id="PF08241">
    <property type="entry name" value="Methyltransf_11"/>
    <property type="match status" value="1"/>
</dbReference>
<dbReference type="STRING" id="1206085.SAMN05443575_3012"/>
<keyword evidence="2" id="KW-0489">Methyltransferase</keyword>
<name>A0A1M5PAK7_9ACTN</name>
<dbReference type="Proteomes" id="UP000186132">
    <property type="component" value="Unassembled WGS sequence"/>
</dbReference>
<feature type="domain" description="Methyltransferase type 11" evidence="1">
    <location>
        <begin position="46"/>
        <end position="122"/>
    </location>
</feature>
<dbReference type="InterPro" id="IPR029063">
    <property type="entry name" value="SAM-dependent_MTases_sf"/>
</dbReference>
<evidence type="ECO:0000259" key="1">
    <source>
        <dbReference type="Pfam" id="PF08241"/>
    </source>
</evidence>
<dbReference type="Gene3D" id="3.40.50.150">
    <property type="entry name" value="Vaccinia Virus protein VP39"/>
    <property type="match status" value="1"/>
</dbReference>